<organism evidence="1">
    <name type="scientific">uncultured Desulfobacterium sp</name>
    <dbReference type="NCBI Taxonomy" id="201089"/>
    <lineage>
        <taxon>Bacteria</taxon>
        <taxon>Pseudomonadati</taxon>
        <taxon>Thermodesulfobacteriota</taxon>
        <taxon>Desulfobacteria</taxon>
        <taxon>Desulfobacterales</taxon>
        <taxon>Desulfobacteriaceae</taxon>
        <taxon>Desulfobacterium</taxon>
        <taxon>environmental samples</taxon>
    </lineage>
</organism>
<dbReference type="EMBL" id="FR695864">
    <property type="protein sequence ID" value="CBX27206.1"/>
    <property type="molecule type" value="Genomic_DNA"/>
</dbReference>
<accession>E1Y9G2</accession>
<sequence>MQDQVRHGDLSVFCDPSKNDGFVIRYNSEEVQYETKIFNFKR</sequence>
<protein>
    <submittedName>
        <fullName evidence="1">Uncharacterized protein</fullName>
    </submittedName>
</protein>
<name>E1Y9G2_9BACT</name>
<dbReference type="AlphaFoldDB" id="E1Y9G2"/>
<proteinExistence type="predicted"/>
<evidence type="ECO:0000313" key="1">
    <source>
        <dbReference type="EMBL" id="CBX27206.1"/>
    </source>
</evidence>
<gene>
    <name evidence="1" type="ORF">N47_A12350</name>
</gene>
<reference evidence="1" key="1">
    <citation type="journal article" date="2011" name="Environ. Microbiol.">
        <title>Genomic insights into the metabolic potential of the polycyclic aromatic hydrocarbon degrading sulfate-reducing Deltaproteobacterium N47.</title>
        <authorList>
            <person name="Bergmann F."/>
            <person name="Selesi D."/>
            <person name="Weinmaier T."/>
            <person name="Tischler P."/>
            <person name="Rattei T."/>
            <person name="Meckenstock R.U."/>
        </authorList>
    </citation>
    <scope>NUCLEOTIDE SEQUENCE</scope>
</reference>